<dbReference type="InterPro" id="IPR001296">
    <property type="entry name" value="Glyco_trans_1"/>
</dbReference>
<organism evidence="3 4">
    <name type="scientific">Marinobacter halophilus</name>
    <dbReference type="NCBI Taxonomy" id="1323740"/>
    <lineage>
        <taxon>Bacteria</taxon>
        <taxon>Pseudomonadati</taxon>
        <taxon>Pseudomonadota</taxon>
        <taxon>Gammaproteobacteria</taxon>
        <taxon>Pseudomonadales</taxon>
        <taxon>Marinobacteraceae</taxon>
        <taxon>Marinobacter</taxon>
    </lineage>
</organism>
<dbReference type="GO" id="GO:1901135">
    <property type="term" value="P:carbohydrate derivative metabolic process"/>
    <property type="evidence" value="ECO:0007669"/>
    <property type="project" value="UniProtKB-ARBA"/>
</dbReference>
<evidence type="ECO:0000259" key="1">
    <source>
        <dbReference type="Pfam" id="PF00534"/>
    </source>
</evidence>
<dbReference type="GO" id="GO:0016757">
    <property type="term" value="F:glycosyltransferase activity"/>
    <property type="evidence" value="ECO:0007669"/>
    <property type="project" value="InterPro"/>
</dbReference>
<keyword evidence="3" id="KW-0808">Transferase</keyword>
<name>A0A2T1K8K6_9GAMM</name>
<dbReference type="PANTHER" id="PTHR12526:SF630">
    <property type="entry name" value="GLYCOSYLTRANSFERASE"/>
    <property type="match status" value="1"/>
</dbReference>
<dbReference type="PANTHER" id="PTHR12526">
    <property type="entry name" value="GLYCOSYLTRANSFERASE"/>
    <property type="match status" value="1"/>
</dbReference>
<dbReference type="Proteomes" id="UP000238385">
    <property type="component" value="Unassembled WGS sequence"/>
</dbReference>
<feature type="domain" description="Glycosyl transferase family 1" evidence="1">
    <location>
        <begin position="180"/>
        <end position="338"/>
    </location>
</feature>
<evidence type="ECO:0000313" key="3">
    <source>
        <dbReference type="EMBL" id="PSF06481.1"/>
    </source>
</evidence>
<protein>
    <submittedName>
        <fullName evidence="3">Glycosyltransferase family 1 protein</fullName>
    </submittedName>
</protein>
<evidence type="ECO:0000259" key="2">
    <source>
        <dbReference type="Pfam" id="PF13439"/>
    </source>
</evidence>
<dbReference type="OrthoDB" id="9775208at2"/>
<dbReference type="AlphaFoldDB" id="A0A2T1K8K6"/>
<gene>
    <name evidence="3" type="ORF">C7H08_15345</name>
</gene>
<dbReference type="RefSeq" id="WP_106673112.1">
    <property type="nucleotide sequence ID" value="NZ_BMFE01000002.1"/>
</dbReference>
<evidence type="ECO:0000313" key="4">
    <source>
        <dbReference type="Proteomes" id="UP000238385"/>
    </source>
</evidence>
<accession>A0A2T1K8K6</accession>
<feature type="domain" description="Glycosyltransferase subfamily 4-like N-terminal" evidence="2">
    <location>
        <begin position="13"/>
        <end position="169"/>
    </location>
</feature>
<dbReference type="Pfam" id="PF13439">
    <property type="entry name" value="Glyco_transf_4"/>
    <property type="match status" value="1"/>
</dbReference>
<dbReference type="SUPFAM" id="SSF53756">
    <property type="entry name" value="UDP-Glycosyltransferase/glycogen phosphorylase"/>
    <property type="match status" value="1"/>
</dbReference>
<keyword evidence="4" id="KW-1185">Reference proteome</keyword>
<dbReference type="Pfam" id="PF00534">
    <property type="entry name" value="Glycos_transf_1"/>
    <property type="match status" value="1"/>
</dbReference>
<comment type="caution">
    <text evidence="3">The sequence shown here is derived from an EMBL/GenBank/DDBJ whole genome shotgun (WGS) entry which is preliminary data.</text>
</comment>
<dbReference type="Gene3D" id="3.40.50.2000">
    <property type="entry name" value="Glycogen Phosphorylase B"/>
    <property type="match status" value="2"/>
</dbReference>
<dbReference type="InterPro" id="IPR028098">
    <property type="entry name" value="Glyco_trans_4-like_N"/>
</dbReference>
<dbReference type="EMBL" id="PXNN01000017">
    <property type="protein sequence ID" value="PSF06481.1"/>
    <property type="molecule type" value="Genomic_DNA"/>
</dbReference>
<reference evidence="3 4" key="1">
    <citation type="submission" date="2018-03" db="EMBL/GenBank/DDBJ databases">
        <title>Marinobacter brunus sp. nov., a marine bacterium of Gamma-proteobacteria isolated from the surface seawater of the South China Sea.</title>
        <authorList>
            <person name="Cheng H."/>
            <person name="Wu Y.-H."/>
            <person name="Xamxidin M."/>
            <person name="Xu X.-W."/>
        </authorList>
    </citation>
    <scope>NUCLEOTIDE SEQUENCE [LARGE SCALE GENOMIC DNA]</scope>
    <source>
        <strain evidence="3 4">JCM 30472</strain>
    </source>
</reference>
<proteinExistence type="predicted"/>
<sequence>MTTILHLIDTTGPGGAETVFTNLLKELEQTEFRNVVVLRGEGWVAEKVRSLGITPHMIDSKGSFNLGYVKALRQLIIGERVDLIHAHLLGSNVYGALLALICGKPMIATFHGAVDVASGERFLRAKFFLIGRGASTIVCVSKRLQQELAERSPLPAHKLQLIYNGVDPEAFSGARASGLKEELGLPQDATVVISIGNIRPAKGYEYLVDAAVTMAAQDPKVHFVVVGHQKAQLFNKLMDQIARATTQPNIHWLGFRQDVASILRQADIFLLPSVSEGFSISTVEAMMAGVPIIATRSGGPEEIIIDGASGRLVPVRDAEAIVTAISGMMEPEMRKGMIVEAERTAKDRFSLQSMLANYKEIYCQLVN</sequence>